<proteinExistence type="predicted"/>
<name>A0A7X2NHL6_9FIRM</name>
<dbReference type="AlphaFoldDB" id="A0A7X2NHL6"/>
<evidence type="ECO:0000313" key="1">
    <source>
        <dbReference type="EMBL" id="MSS20616.1"/>
    </source>
</evidence>
<dbReference type="GO" id="GO:0008168">
    <property type="term" value="F:methyltransferase activity"/>
    <property type="evidence" value="ECO:0007669"/>
    <property type="project" value="UniProtKB-KW"/>
</dbReference>
<accession>A0A7X2NHL6</accession>
<reference evidence="1 2" key="1">
    <citation type="submission" date="2019-08" db="EMBL/GenBank/DDBJ databases">
        <title>In-depth cultivation of the pig gut microbiome towards novel bacterial diversity and tailored functional studies.</title>
        <authorList>
            <person name="Wylensek D."/>
            <person name="Hitch T.C.A."/>
            <person name="Clavel T."/>
        </authorList>
    </citation>
    <scope>NUCLEOTIDE SEQUENCE [LARGE SCALE GENOMIC DNA]</scope>
    <source>
        <strain evidence="1 2">RF-744-FAT-4</strain>
    </source>
</reference>
<keyword evidence="1" id="KW-0489">Methyltransferase</keyword>
<comment type="caution">
    <text evidence="1">The sequence shown here is derived from an EMBL/GenBank/DDBJ whole genome shotgun (WGS) entry which is preliminary data.</text>
</comment>
<dbReference type="GO" id="GO:0032259">
    <property type="term" value="P:methylation"/>
    <property type="evidence" value="ECO:0007669"/>
    <property type="project" value="UniProtKB-KW"/>
</dbReference>
<keyword evidence="2" id="KW-1185">Reference proteome</keyword>
<dbReference type="Gene3D" id="3.40.50.150">
    <property type="entry name" value="Vaccinia Virus protein VP39"/>
    <property type="match status" value="1"/>
</dbReference>
<evidence type="ECO:0000313" key="2">
    <source>
        <dbReference type="Proteomes" id="UP000461754"/>
    </source>
</evidence>
<dbReference type="InterPro" id="IPR029063">
    <property type="entry name" value="SAM-dependent_MTases_sf"/>
</dbReference>
<dbReference type="EMBL" id="VUMO01000017">
    <property type="protein sequence ID" value="MSS20616.1"/>
    <property type="molecule type" value="Genomic_DNA"/>
</dbReference>
<keyword evidence="1" id="KW-0808">Transferase</keyword>
<sequence length="231" mass="25745">MAEQLIKSAERVKDHGEVFTPKWVVDKMLDQPEIAEKVADLSATFLEPSAGEGAFLVEILRRRLQTAADISSTADTFGINALRGLSTLYGIELLEDNVEMLVMNMASTFERGYTQMAIAKFQAVSLHHVVKSARTLIKANMAQGDALTGRDATGAPILLSEWQPVGQTKVRRVVYTFDAIKNGGGPVETVRERETQISMFPQPESPEPVHRQYAVCKWTDIYKEKIKEQFS</sequence>
<dbReference type="Proteomes" id="UP000461754">
    <property type="component" value="Unassembled WGS sequence"/>
</dbReference>
<organism evidence="1 2">
    <name type="scientific">Pseudoramibacter porci</name>
    <dbReference type="NCBI Taxonomy" id="2606631"/>
    <lineage>
        <taxon>Bacteria</taxon>
        <taxon>Bacillati</taxon>
        <taxon>Bacillota</taxon>
        <taxon>Clostridia</taxon>
        <taxon>Eubacteriales</taxon>
        <taxon>Eubacteriaceae</taxon>
        <taxon>Pseudoramibacter</taxon>
    </lineage>
</organism>
<protein>
    <submittedName>
        <fullName evidence="1">DNA methyltransferase</fullName>
    </submittedName>
</protein>
<dbReference type="SUPFAM" id="SSF53335">
    <property type="entry name" value="S-adenosyl-L-methionine-dependent methyltransferases"/>
    <property type="match status" value="1"/>
</dbReference>
<dbReference type="RefSeq" id="WP_154576979.1">
    <property type="nucleotide sequence ID" value="NZ_VUMO01000017.1"/>
</dbReference>
<gene>
    <name evidence="1" type="ORF">FYJ52_09445</name>
</gene>